<keyword evidence="11 17" id="KW-1133">Transmembrane helix</keyword>
<dbReference type="Pfam" id="PF00361">
    <property type="entry name" value="Proton_antipo_M"/>
    <property type="match status" value="1"/>
</dbReference>
<evidence type="ECO:0000313" key="19">
    <source>
        <dbReference type="EMBL" id="ADI79376.1"/>
    </source>
</evidence>
<dbReference type="EC" id="7.1.1.2" evidence="3 17"/>
<keyword evidence="7 17" id="KW-0812">Transmembrane</keyword>
<dbReference type="InterPro" id="IPR003917">
    <property type="entry name" value="NADH_UbQ_OxRdtase_chain2"/>
</dbReference>
<keyword evidence="13 17" id="KW-0830">Ubiquinone</keyword>
<evidence type="ECO:0000256" key="3">
    <source>
        <dbReference type="ARBA" id="ARBA00012944"/>
    </source>
</evidence>
<dbReference type="InterPro" id="IPR001750">
    <property type="entry name" value="ND/Mrp_TM"/>
</dbReference>
<feature type="transmembrane region" description="Helical" evidence="17">
    <location>
        <begin position="91"/>
        <end position="108"/>
    </location>
</feature>
<evidence type="ECO:0000256" key="14">
    <source>
        <dbReference type="ARBA" id="ARBA00023128"/>
    </source>
</evidence>
<evidence type="ECO:0000256" key="6">
    <source>
        <dbReference type="ARBA" id="ARBA00022660"/>
    </source>
</evidence>
<feature type="transmembrane region" description="Helical" evidence="17">
    <location>
        <begin position="203"/>
        <end position="226"/>
    </location>
</feature>
<keyword evidence="9 17" id="KW-1278">Translocase</keyword>
<dbReference type="GO" id="GO:0005743">
    <property type="term" value="C:mitochondrial inner membrane"/>
    <property type="evidence" value="ECO:0007669"/>
    <property type="project" value="UniProtKB-SubCell"/>
</dbReference>
<keyword evidence="14 17" id="KW-0496">Mitochondrion</keyword>
<comment type="catalytic activity">
    <reaction evidence="16 17">
        <text>a ubiquinone + NADH + 5 H(+)(in) = a ubiquinol + NAD(+) + 4 H(+)(out)</text>
        <dbReference type="Rhea" id="RHEA:29091"/>
        <dbReference type="Rhea" id="RHEA-COMP:9565"/>
        <dbReference type="Rhea" id="RHEA-COMP:9566"/>
        <dbReference type="ChEBI" id="CHEBI:15378"/>
        <dbReference type="ChEBI" id="CHEBI:16389"/>
        <dbReference type="ChEBI" id="CHEBI:17976"/>
        <dbReference type="ChEBI" id="CHEBI:57540"/>
        <dbReference type="ChEBI" id="CHEBI:57945"/>
        <dbReference type="EC" id="7.1.1.2"/>
    </reaction>
</comment>
<evidence type="ECO:0000256" key="4">
    <source>
        <dbReference type="ARBA" id="ARBA00021008"/>
    </source>
</evidence>
<dbReference type="PRINTS" id="PR01436">
    <property type="entry name" value="NADHDHGNASE2"/>
</dbReference>
<evidence type="ECO:0000256" key="13">
    <source>
        <dbReference type="ARBA" id="ARBA00023075"/>
    </source>
</evidence>
<feature type="transmembrane region" description="Helical" evidence="17">
    <location>
        <begin position="179"/>
        <end position="197"/>
    </location>
</feature>
<comment type="similarity">
    <text evidence="2 17">Belongs to the complex I subunit 2 family.</text>
</comment>
<comment type="function">
    <text evidence="17">Core subunit of the mitochondrial membrane respiratory chain NADH dehydrogenase (Complex I) which catalyzes electron transfer from NADH through the respiratory chain, using ubiquinone as an electron acceptor. Essential for the catalytic activity and assembly of complex I.</text>
</comment>
<evidence type="ECO:0000256" key="11">
    <source>
        <dbReference type="ARBA" id="ARBA00022989"/>
    </source>
</evidence>
<dbReference type="GO" id="GO:0008137">
    <property type="term" value="F:NADH dehydrogenase (ubiquinone) activity"/>
    <property type="evidence" value="ECO:0007669"/>
    <property type="project" value="UniProtKB-EC"/>
</dbReference>
<feature type="transmembrane region" description="Helical" evidence="17">
    <location>
        <begin position="314"/>
        <end position="336"/>
    </location>
</feature>
<dbReference type="InterPro" id="IPR050175">
    <property type="entry name" value="Complex_I_Subunit_2"/>
</dbReference>
<evidence type="ECO:0000256" key="9">
    <source>
        <dbReference type="ARBA" id="ARBA00022967"/>
    </source>
</evidence>
<evidence type="ECO:0000256" key="5">
    <source>
        <dbReference type="ARBA" id="ARBA00022448"/>
    </source>
</evidence>
<evidence type="ECO:0000256" key="15">
    <source>
        <dbReference type="ARBA" id="ARBA00023136"/>
    </source>
</evidence>
<keyword evidence="5" id="KW-0813">Transport</keyword>
<accession>E2FLR0</accession>
<evidence type="ECO:0000259" key="18">
    <source>
        <dbReference type="Pfam" id="PF00361"/>
    </source>
</evidence>
<keyword evidence="8 17" id="KW-0999">Mitochondrion inner membrane</keyword>
<feature type="transmembrane region" description="Helical" evidence="17">
    <location>
        <begin position="263"/>
        <end position="293"/>
    </location>
</feature>
<dbReference type="PANTHER" id="PTHR46552:SF1">
    <property type="entry name" value="NADH-UBIQUINONE OXIDOREDUCTASE CHAIN 2"/>
    <property type="match status" value="1"/>
</dbReference>
<evidence type="ECO:0000256" key="1">
    <source>
        <dbReference type="ARBA" id="ARBA00004448"/>
    </source>
</evidence>
<dbReference type="RefSeq" id="YP_003934265.1">
    <property type="nucleotide sequence ID" value="NC_014580.1"/>
</dbReference>
<feature type="transmembrane region" description="Helical" evidence="17">
    <location>
        <begin position="140"/>
        <end position="167"/>
    </location>
</feature>
<evidence type="ECO:0000256" key="7">
    <source>
        <dbReference type="ARBA" id="ARBA00022692"/>
    </source>
</evidence>
<evidence type="ECO:0000256" key="2">
    <source>
        <dbReference type="ARBA" id="ARBA00007012"/>
    </source>
</evidence>
<organism evidence="19">
    <name type="scientific">Dendropoma gregarium</name>
    <dbReference type="NCBI Taxonomy" id="169306"/>
    <lineage>
        <taxon>Eukaryota</taxon>
        <taxon>Metazoa</taxon>
        <taxon>Spiralia</taxon>
        <taxon>Lophotrochozoa</taxon>
        <taxon>Mollusca</taxon>
        <taxon>Gastropoda</taxon>
        <taxon>Caenogastropoda</taxon>
        <taxon>Littorinimorpha</taxon>
        <taxon>Vermetoidea</taxon>
        <taxon>Vermetidae</taxon>
        <taxon>Dendropoma</taxon>
    </lineage>
</organism>
<dbReference type="GO" id="GO:0006120">
    <property type="term" value="P:mitochondrial electron transport, NADH to ubiquinone"/>
    <property type="evidence" value="ECO:0007669"/>
    <property type="project" value="InterPro"/>
</dbReference>
<dbReference type="AlphaFoldDB" id="E2FLR0"/>
<keyword evidence="10 17" id="KW-0249">Electron transport</keyword>
<dbReference type="EMBL" id="HM174252">
    <property type="protein sequence ID" value="ADI79376.1"/>
    <property type="molecule type" value="Genomic_DNA"/>
</dbReference>
<name>E2FLR0_9CAEN</name>
<dbReference type="PANTHER" id="PTHR46552">
    <property type="entry name" value="NADH-UBIQUINONE OXIDOREDUCTASE CHAIN 2"/>
    <property type="match status" value="1"/>
</dbReference>
<evidence type="ECO:0000256" key="16">
    <source>
        <dbReference type="ARBA" id="ARBA00049551"/>
    </source>
</evidence>
<feature type="domain" description="NADH:quinone oxidoreductase/Mrp antiporter transmembrane" evidence="18">
    <location>
        <begin position="26"/>
        <end position="288"/>
    </location>
</feature>
<dbReference type="CTD" id="4536"/>
<sequence length="337" mass="37322">MKSSKLPYNHLLILVMLFGTILATSSAHWLIMWAGLELNLIGFMPLMLMRKVYSESEAAVKYFIVQSVGSIFFLFGSMFSYSLTNTWDCPTGVVGQMMIVGGLLIKLGSAPFHSWLPGVMASLSWGACFMLSTWQKLAPLYLLVCVGTELSHRYCIIFSLACVIVGGLGGTNQTQVRGLMAYSSISHLGWMLLGVALDWGIMAFYYILYFMMTGVVFFGLWATGLVNTSRSHSAGINLYNPWNMILMLSLAGLPPLLGFVPKLMLIIVVVSLKMWLVLVVFVMSSVISIYFYLKLFYVILLSTPPGPRVKMKSTSVYLLTFAVLVSVFGGIISMFLI</sequence>
<evidence type="ECO:0000256" key="17">
    <source>
        <dbReference type="RuleBase" id="RU003403"/>
    </source>
</evidence>
<keyword evidence="15 17" id="KW-0472">Membrane</keyword>
<evidence type="ECO:0000256" key="12">
    <source>
        <dbReference type="ARBA" id="ARBA00023027"/>
    </source>
</evidence>
<keyword evidence="12 17" id="KW-0520">NAD</keyword>
<protein>
    <recommendedName>
        <fullName evidence="4 17">NADH-ubiquinone oxidoreductase chain 2</fullName>
        <ecNumber evidence="3 17">7.1.1.2</ecNumber>
    </recommendedName>
</protein>
<keyword evidence="6 17" id="KW-0679">Respiratory chain</keyword>
<feature type="transmembrane region" description="Helical" evidence="17">
    <location>
        <begin position="60"/>
        <end position="79"/>
    </location>
</feature>
<feature type="transmembrane region" description="Helical" evidence="17">
    <location>
        <begin position="7"/>
        <end position="24"/>
    </location>
</feature>
<reference evidence="19" key="1">
    <citation type="journal article" date="2010" name="BMC Genomics">
        <title>Sessile snails, dynamic genomes: gene rearrangements within the mitochondrial genome of a family of caenogastropod molluscs.</title>
        <authorList>
            <person name="Rawlings T.A."/>
            <person name="MacInnis M.J."/>
            <person name="Bieler R."/>
            <person name="Boore J.L."/>
            <person name="Collins T.M."/>
        </authorList>
    </citation>
    <scope>NUCLEOTIDE SEQUENCE</scope>
    <source>
        <tissue evidence="19">Foot</tissue>
    </source>
</reference>
<geneLocation type="mitochondrion" evidence="19"/>
<comment type="subcellular location">
    <subcellularLocation>
        <location evidence="1 17">Mitochondrion inner membrane</location>
        <topology evidence="1 17">Multi-pass membrane protein</topology>
    </subcellularLocation>
</comment>
<proteinExistence type="inferred from homology"/>
<gene>
    <name evidence="19" type="primary">ND2</name>
</gene>
<feature type="transmembrane region" description="Helical" evidence="17">
    <location>
        <begin position="115"/>
        <end position="134"/>
    </location>
</feature>
<evidence type="ECO:0000256" key="8">
    <source>
        <dbReference type="ARBA" id="ARBA00022792"/>
    </source>
</evidence>
<evidence type="ECO:0000256" key="10">
    <source>
        <dbReference type="ARBA" id="ARBA00022982"/>
    </source>
</evidence>
<dbReference type="GeneID" id="9829976"/>